<evidence type="ECO:0000256" key="7">
    <source>
        <dbReference type="ARBA" id="ARBA00062149"/>
    </source>
</evidence>
<dbReference type="Gene3D" id="3.30.230.70">
    <property type="entry name" value="GHMP Kinase, N-terminal domain"/>
    <property type="match status" value="1"/>
</dbReference>
<comment type="subcellular location">
    <subcellularLocation>
        <location evidence="1 8">Cytoplasm</location>
    </subcellularLocation>
</comment>
<dbReference type="InterPro" id="IPR027408">
    <property type="entry name" value="PNPase/RNase_PH_dom_sf"/>
</dbReference>
<dbReference type="GO" id="GO:0000956">
    <property type="term" value="P:nuclear-transcribed mRNA catabolic process"/>
    <property type="evidence" value="ECO:0007669"/>
    <property type="project" value="UniProtKB-ARBA"/>
</dbReference>
<keyword evidence="6 8" id="KW-0269">Exonuclease</keyword>
<dbReference type="RefSeq" id="WP_058370113.1">
    <property type="nucleotide sequence ID" value="NZ_LNTB01000001.1"/>
</dbReference>
<feature type="domain" description="Exoribonuclease phosphorolytic" evidence="10">
    <location>
        <begin position="165"/>
        <end position="230"/>
    </location>
</feature>
<dbReference type="Pfam" id="PF03725">
    <property type="entry name" value="RNase_PH_C"/>
    <property type="match status" value="1"/>
</dbReference>
<dbReference type="InterPro" id="IPR036345">
    <property type="entry name" value="ExoRNase_PH_dom2_sf"/>
</dbReference>
<evidence type="ECO:0000256" key="8">
    <source>
        <dbReference type="HAMAP-Rule" id="MF_00591"/>
    </source>
</evidence>
<evidence type="ECO:0000256" key="4">
    <source>
        <dbReference type="ARBA" id="ARBA00022801"/>
    </source>
</evidence>
<evidence type="ECO:0000259" key="10">
    <source>
        <dbReference type="Pfam" id="PF03725"/>
    </source>
</evidence>
<dbReference type="NCBIfam" id="TIGR02065">
    <property type="entry name" value="ECX1"/>
    <property type="match status" value="1"/>
</dbReference>
<dbReference type="SUPFAM" id="SSF55666">
    <property type="entry name" value="Ribonuclease PH domain 2-like"/>
    <property type="match status" value="1"/>
</dbReference>
<dbReference type="EC" id="3.1.13.-" evidence="8"/>
<dbReference type="InterPro" id="IPR011807">
    <property type="entry name" value="Rrp41"/>
</dbReference>
<dbReference type="GO" id="GO:0003723">
    <property type="term" value="F:RNA binding"/>
    <property type="evidence" value="ECO:0007669"/>
    <property type="project" value="TreeGrafter"/>
</dbReference>
<evidence type="ECO:0000256" key="3">
    <source>
        <dbReference type="ARBA" id="ARBA00022722"/>
    </source>
</evidence>
<dbReference type="HAMAP" id="MF_00591">
    <property type="entry name" value="Exosome_Rrp41"/>
    <property type="match status" value="1"/>
</dbReference>
<accession>A0A0V8RTN5</accession>
<dbReference type="CDD" id="cd11366">
    <property type="entry name" value="RNase_PH_archRRP41"/>
    <property type="match status" value="1"/>
</dbReference>
<feature type="domain" description="Exoribonuclease phosphorolytic" evidence="9">
    <location>
        <begin position="33"/>
        <end position="161"/>
    </location>
</feature>
<keyword evidence="12" id="KW-1185">Reference proteome</keyword>
<dbReference type="FunFam" id="3.30.230.70:FF:000004">
    <property type="entry name" value="Exosome complex component Rrp41"/>
    <property type="match status" value="1"/>
</dbReference>
<dbReference type="Pfam" id="PF01138">
    <property type="entry name" value="RNase_PH"/>
    <property type="match status" value="1"/>
</dbReference>
<dbReference type="InterPro" id="IPR020568">
    <property type="entry name" value="Ribosomal_Su5_D2-typ_SF"/>
</dbReference>
<sequence>MAGGGGERPVLIRWEERDGQRVPVRHDGRLAEQLRSIRMEVGVLGNADGSALVEYGGTRVLAAVYGPREAHPRHMALPDRAIIRCRYHMAPFSTEERKIPAPTRREVELSKVIREALEAVVITELFPRTAIDVYMEVLQSDGGTRTAAITAASLALADAGIAMRDLVAGVAVGKVDGVLVLDIDEIEDNYAEADMPVAMAPNLDKVLLLQLNGVLTHEEFVKAMELARKGIHAIYKLQKEALRRKYAEAVQEGGGQ</sequence>
<dbReference type="InterPro" id="IPR050080">
    <property type="entry name" value="RNase_PH"/>
</dbReference>
<keyword evidence="2 8" id="KW-0963">Cytoplasm</keyword>
<keyword evidence="3 8" id="KW-0540">Nuclease</keyword>
<comment type="similarity">
    <text evidence="8">Belongs to the RNase PH family. Rrp41 subfamily.</text>
</comment>
<evidence type="ECO:0000313" key="12">
    <source>
        <dbReference type="Proteomes" id="UP000053352"/>
    </source>
</evidence>
<dbReference type="AlphaFoldDB" id="A0A0V8RTN5"/>
<dbReference type="GO" id="GO:0000175">
    <property type="term" value="F:3'-5'-RNA exonuclease activity"/>
    <property type="evidence" value="ECO:0007669"/>
    <property type="project" value="UniProtKB-UniRule"/>
</dbReference>
<dbReference type="PANTHER" id="PTHR11953:SF0">
    <property type="entry name" value="EXOSOME COMPLEX COMPONENT RRP41"/>
    <property type="match status" value="1"/>
</dbReference>
<dbReference type="GO" id="GO:0016075">
    <property type="term" value="P:rRNA catabolic process"/>
    <property type="evidence" value="ECO:0007669"/>
    <property type="project" value="TreeGrafter"/>
</dbReference>
<dbReference type="OrthoDB" id="24266at2157"/>
<protein>
    <recommendedName>
        <fullName evidence="8">Exosome complex component Rrp41</fullName>
        <ecNumber evidence="8">3.1.13.-</ecNumber>
    </recommendedName>
</protein>
<dbReference type="STRING" id="2309.CF15_00865"/>
<comment type="function">
    <text evidence="8">Catalytic component of the exosome, which is a complex involved in RNA degradation. Has 3'-&gt;5' exoribonuclease activity. Can also synthesize heteropolymeric RNA-tails.</text>
</comment>
<reference evidence="11 12" key="1">
    <citation type="submission" date="2015-11" db="EMBL/GenBank/DDBJ databases">
        <title>Genome sequence of Pyrodictium occultum PL-19, a marine hyperthermophilic archaeon isolated from Volcano, Italy.</title>
        <authorList>
            <person name="Utturkar S."/>
            <person name="Huber H."/>
            <person name="Leptihn S."/>
            <person name="Brown S."/>
            <person name="Stetter K.O."/>
            <person name="Podar M."/>
        </authorList>
    </citation>
    <scope>NUCLEOTIDE SEQUENCE [LARGE SCALE GENOMIC DNA]</scope>
    <source>
        <strain evidence="11 12">PL-19</strain>
    </source>
</reference>
<evidence type="ECO:0000256" key="6">
    <source>
        <dbReference type="ARBA" id="ARBA00022839"/>
    </source>
</evidence>
<evidence type="ECO:0000256" key="1">
    <source>
        <dbReference type="ARBA" id="ARBA00004496"/>
    </source>
</evidence>
<evidence type="ECO:0000313" key="11">
    <source>
        <dbReference type="EMBL" id="KSW11440.1"/>
    </source>
</evidence>
<organism evidence="11 12">
    <name type="scientific">Pyrodictium occultum</name>
    <dbReference type="NCBI Taxonomy" id="2309"/>
    <lineage>
        <taxon>Archaea</taxon>
        <taxon>Thermoproteota</taxon>
        <taxon>Thermoprotei</taxon>
        <taxon>Desulfurococcales</taxon>
        <taxon>Pyrodictiaceae</taxon>
        <taxon>Pyrodictium</taxon>
    </lineage>
</organism>
<keyword evidence="5 8" id="KW-0271">Exosome</keyword>
<comment type="caution">
    <text evidence="11">The sequence shown here is derived from an EMBL/GenBank/DDBJ whole genome shotgun (WGS) entry which is preliminary data.</text>
</comment>
<dbReference type="EMBL" id="LNTB01000001">
    <property type="protein sequence ID" value="KSW11440.1"/>
    <property type="molecule type" value="Genomic_DNA"/>
</dbReference>
<evidence type="ECO:0000256" key="5">
    <source>
        <dbReference type="ARBA" id="ARBA00022835"/>
    </source>
</evidence>
<proteinExistence type="inferred from homology"/>
<evidence type="ECO:0000259" key="9">
    <source>
        <dbReference type="Pfam" id="PF01138"/>
    </source>
</evidence>
<dbReference type="Proteomes" id="UP000053352">
    <property type="component" value="Unassembled WGS sequence"/>
</dbReference>
<name>A0A0V8RTN5_PYROC</name>
<dbReference type="InterPro" id="IPR015847">
    <property type="entry name" value="ExoRNase_PH_dom2"/>
</dbReference>
<dbReference type="GO" id="GO:0010467">
    <property type="term" value="P:gene expression"/>
    <property type="evidence" value="ECO:0007669"/>
    <property type="project" value="UniProtKB-ARBA"/>
</dbReference>
<evidence type="ECO:0000256" key="2">
    <source>
        <dbReference type="ARBA" id="ARBA00022490"/>
    </source>
</evidence>
<comment type="subunit">
    <text evidence="7 8">Component of the archaeal exosome complex. Forms a hexameric ring-like arrangement composed of 3 Rrp41-Rrp42 heterodimers. The hexameric ring associates with a trimer of Rrp4 and/or Csl4 subunits.</text>
</comment>
<dbReference type="SUPFAM" id="SSF54211">
    <property type="entry name" value="Ribosomal protein S5 domain 2-like"/>
    <property type="match status" value="1"/>
</dbReference>
<dbReference type="PANTHER" id="PTHR11953">
    <property type="entry name" value="EXOSOME COMPLEX COMPONENT"/>
    <property type="match status" value="1"/>
</dbReference>
<keyword evidence="4 8" id="KW-0378">Hydrolase</keyword>
<gene>
    <name evidence="8" type="primary">rrp41</name>
    <name evidence="11" type="ORF">CF15_00865</name>
</gene>
<dbReference type="InterPro" id="IPR001247">
    <property type="entry name" value="ExoRNase_PH_dom1"/>
</dbReference>
<dbReference type="GO" id="GO:0000177">
    <property type="term" value="C:cytoplasmic exosome (RNase complex)"/>
    <property type="evidence" value="ECO:0007669"/>
    <property type="project" value="TreeGrafter"/>
</dbReference>